<feature type="compositionally biased region" description="Basic residues" evidence="1">
    <location>
        <begin position="1"/>
        <end position="10"/>
    </location>
</feature>
<dbReference type="GO" id="GO:0016020">
    <property type="term" value="C:membrane"/>
    <property type="evidence" value="ECO:0007669"/>
    <property type="project" value="InterPro"/>
</dbReference>
<dbReference type="InterPro" id="IPR002825">
    <property type="entry name" value="Pept_S49_ser-pept_pro"/>
</dbReference>
<evidence type="ECO:0000313" key="3">
    <source>
        <dbReference type="Proteomes" id="UP000253958"/>
    </source>
</evidence>
<organism evidence="2 3">
    <name type="scientific">Micromonospora aurantiaca</name>
    <name type="common">nom. illeg.</name>
    <dbReference type="NCBI Taxonomy" id="47850"/>
    <lineage>
        <taxon>Bacteria</taxon>
        <taxon>Bacillati</taxon>
        <taxon>Actinomycetota</taxon>
        <taxon>Actinomycetes</taxon>
        <taxon>Micromonosporales</taxon>
        <taxon>Micromonosporaceae</taxon>
        <taxon>Micromonospora</taxon>
    </lineage>
</organism>
<dbReference type="InterPro" id="IPR029045">
    <property type="entry name" value="ClpP/crotonase-like_dom_sf"/>
</dbReference>
<dbReference type="Gene3D" id="3.90.226.10">
    <property type="entry name" value="2-enoyl-CoA Hydratase, Chain A, domain 1"/>
    <property type="match status" value="1"/>
</dbReference>
<dbReference type="Proteomes" id="UP000253958">
    <property type="component" value="Chromosome"/>
</dbReference>
<evidence type="ECO:0000256" key="1">
    <source>
        <dbReference type="SAM" id="MobiDB-lite"/>
    </source>
</evidence>
<gene>
    <name evidence="2" type="ORF">DVH21_02065</name>
</gene>
<dbReference type="SUPFAM" id="SSF52096">
    <property type="entry name" value="ClpP/crotonase"/>
    <property type="match status" value="1"/>
</dbReference>
<sequence length="362" mass="38611">MEVSGHRHNGPSRQAGDTDDQRPETPGQRTPEPPGHHRSELASEDPQGSGGEGGRPQAAGGQGGQLPSSSGPDGLVAPVVVKRTPLFAAQHAGRYARQSLITQYNQLTGANLIVMIDAIFAHNMTLLEELLFDADPEMPLHLLLASPGGDGEAAIRMVRSMQQRCTELTVIVPDMAKSAATLLCLGADHIVMGPNGDLGPVDPQFQFHGGLAGAKELVAAIDEAEARVRVAPDTFPLFANLLAEVNMIMVQQARSALARSQALVDEALRCRTGDQTDEQVRALAEQLEGPLIGESKSHSAVISAGYAQSLGLPVETPDLSSDQWRLVWNLWTRYYTLGCWPAGQTAVYEGARASHIQSPQGM</sequence>
<accession>A0A6N3JSR2</accession>
<reference evidence="2 3" key="2">
    <citation type="submission" date="2018-08" db="EMBL/GenBank/DDBJ databases">
        <title>Streptomyces kandeliansis sp. nov., an endophytic bacterium isolated from mangrove plant.</title>
        <authorList>
            <person name="Wang R."/>
        </authorList>
    </citation>
    <scope>NUCLEOTIDE SEQUENCE [LARGE SCALE GENOMIC DNA]</scope>
    <source>
        <strain evidence="3">H14(2018)</strain>
    </source>
</reference>
<dbReference type="PANTHER" id="PTHR35984">
    <property type="entry name" value="PERIPLASMIC SERINE PROTEASE"/>
    <property type="match status" value="1"/>
</dbReference>
<evidence type="ECO:0000313" key="2">
    <source>
        <dbReference type="EMBL" id="AXH88808.1"/>
    </source>
</evidence>
<proteinExistence type="predicted"/>
<dbReference type="AlphaFoldDB" id="A0A6N3JSR2"/>
<protein>
    <submittedName>
        <fullName evidence="2">Serine dehydrogenase</fullName>
    </submittedName>
</protein>
<dbReference type="PANTHER" id="PTHR35984:SF1">
    <property type="entry name" value="PERIPLASMIC SERINE PROTEASE"/>
    <property type="match status" value="1"/>
</dbReference>
<feature type="compositionally biased region" description="Gly residues" evidence="1">
    <location>
        <begin position="48"/>
        <end position="64"/>
    </location>
</feature>
<dbReference type="Pfam" id="PF01972">
    <property type="entry name" value="SDH_protease"/>
    <property type="match status" value="1"/>
</dbReference>
<name>A0A6N3JSR2_9ACTN</name>
<reference evidence="2 3" key="1">
    <citation type="submission" date="2018-07" db="EMBL/GenBank/DDBJ databases">
        <authorList>
            <person name="Ye Y."/>
        </authorList>
    </citation>
    <scope>NUCLEOTIDE SEQUENCE [LARGE SCALE GENOMIC DNA]</scope>
    <source>
        <strain evidence="3">H14(2018)</strain>
    </source>
</reference>
<feature type="compositionally biased region" description="Low complexity" evidence="1">
    <location>
        <begin position="65"/>
        <end position="75"/>
    </location>
</feature>
<dbReference type="EMBL" id="CP031263">
    <property type="protein sequence ID" value="AXH88808.1"/>
    <property type="molecule type" value="Genomic_DNA"/>
</dbReference>
<feature type="region of interest" description="Disordered" evidence="1">
    <location>
        <begin position="1"/>
        <end position="76"/>
    </location>
</feature>